<organism evidence="2 3">
    <name type="scientific">Selenomonas ruminantium</name>
    <dbReference type="NCBI Taxonomy" id="971"/>
    <lineage>
        <taxon>Bacteria</taxon>
        <taxon>Bacillati</taxon>
        <taxon>Bacillota</taxon>
        <taxon>Negativicutes</taxon>
        <taxon>Selenomonadales</taxon>
        <taxon>Selenomonadaceae</taxon>
        <taxon>Selenomonas</taxon>
    </lineage>
</organism>
<evidence type="ECO:0000313" key="2">
    <source>
        <dbReference type="EMBL" id="SFA88336.1"/>
    </source>
</evidence>
<dbReference type="InterPro" id="IPR002347">
    <property type="entry name" value="SDR_fam"/>
</dbReference>
<gene>
    <name evidence="2" type="ORF">SAMN05216587_1035</name>
</gene>
<dbReference type="RefSeq" id="WP_074813839.1">
    <property type="nucleotide sequence ID" value="NZ_FOJX01000003.1"/>
</dbReference>
<dbReference type="InterPro" id="IPR036291">
    <property type="entry name" value="NAD(P)-bd_dom_sf"/>
</dbReference>
<dbReference type="AlphaFoldDB" id="A0A1I0WK60"/>
<dbReference type="SUPFAM" id="SSF51735">
    <property type="entry name" value="NAD(P)-binding Rossmann-fold domains"/>
    <property type="match status" value="1"/>
</dbReference>
<dbReference type="PRINTS" id="PR00081">
    <property type="entry name" value="GDHRDH"/>
</dbReference>
<name>A0A1I0WK60_SELRU</name>
<dbReference type="GO" id="GO:0016616">
    <property type="term" value="F:oxidoreductase activity, acting on the CH-OH group of donors, NAD or NADP as acceptor"/>
    <property type="evidence" value="ECO:0007669"/>
    <property type="project" value="TreeGrafter"/>
</dbReference>
<dbReference type="CDD" id="cd05233">
    <property type="entry name" value="SDR_c"/>
    <property type="match status" value="1"/>
</dbReference>
<protein>
    <submittedName>
        <fullName evidence="2">3-oxoacyl-[acyl-carrier protein] reductase</fullName>
    </submittedName>
</protein>
<proteinExistence type="inferred from homology"/>
<evidence type="ECO:0000313" key="3">
    <source>
        <dbReference type="Proteomes" id="UP000183843"/>
    </source>
</evidence>
<accession>A0A1I0WK60</accession>
<dbReference type="Gene3D" id="3.40.50.720">
    <property type="entry name" value="NAD(P)-binding Rossmann-like Domain"/>
    <property type="match status" value="1"/>
</dbReference>
<evidence type="ECO:0000256" key="1">
    <source>
        <dbReference type="ARBA" id="ARBA00006484"/>
    </source>
</evidence>
<dbReference type="Proteomes" id="UP000183843">
    <property type="component" value="Unassembled WGS sequence"/>
</dbReference>
<dbReference type="InterPro" id="IPR020904">
    <property type="entry name" value="Sc_DH/Rdtase_CS"/>
</dbReference>
<dbReference type="EMBL" id="FOJX01000003">
    <property type="protein sequence ID" value="SFA88336.1"/>
    <property type="molecule type" value="Genomic_DNA"/>
</dbReference>
<dbReference type="Pfam" id="PF13561">
    <property type="entry name" value="adh_short_C2"/>
    <property type="match status" value="1"/>
</dbReference>
<comment type="similarity">
    <text evidence="1">Belongs to the short-chain dehydrogenases/reductases (SDR) family.</text>
</comment>
<dbReference type="PROSITE" id="PS00061">
    <property type="entry name" value="ADH_SHORT"/>
    <property type="match status" value="1"/>
</dbReference>
<dbReference type="PANTHER" id="PTHR42760">
    <property type="entry name" value="SHORT-CHAIN DEHYDROGENASES/REDUCTASES FAMILY MEMBER"/>
    <property type="match status" value="1"/>
</dbReference>
<sequence>MGKYLLLGASSELCLTFMEQHEWQENDEIIAQYCHSRDKLEQLKKTIPAKMELWQADFSDEASTTAFAEKLKQNKIVPTHILHVPAVPIENMRFTEIDWSDTEKQLNVQCRSLWVVLQAVIKGMAKVKQGKILLGLSSCSVGVPPKFLAGYVTAKYALMGMGKALASEYAPKGIQINMISPSMMETKFLANVYGGVVEQTAAANPMKRNARPEDVAGLMEYLFSESNTFVTGVNFPVTGGEIF</sequence>
<reference evidence="2 3" key="1">
    <citation type="submission" date="2016-10" db="EMBL/GenBank/DDBJ databases">
        <authorList>
            <person name="de Groot N.N."/>
        </authorList>
    </citation>
    <scope>NUCLEOTIDE SEQUENCE [LARGE SCALE GENOMIC DNA]</scope>
    <source>
        <strain evidence="2 3">L14</strain>
    </source>
</reference>